<dbReference type="SUPFAM" id="SSF55298">
    <property type="entry name" value="YjgF-like"/>
    <property type="match status" value="1"/>
</dbReference>
<proteinExistence type="predicted"/>
<gene>
    <name evidence="1" type="primary">yabJ_3</name>
    <name evidence="1" type="ORF">NCTC7914_04453</name>
</gene>
<evidence type="ECO:0000313" key="2">
    <source>
        <dbReference type="Proteomes" id="UP000254602"/>
    </source>
</evidence>
<keyword evidence="1" id="KW-0378">Hydrolase</keyword>
<dbReference type="GO" id="GO:0019239">
    <property type="term" value="F:deaminase activity"/>
    <property type="evidence" value="ECO:0007669"/>
    <property type="project" value="TreeGrafter"/>
</dbReference>
<dbReference type="CDD" id="cd00448">
    <property type="entry name" value="YjgF_YER057c_UK114_family"/>
    <property type="match status" value="1"/>
</dbReference>
<sequence>MSSSTSAATHSAWTPLISRTLPAPHFAYSPVVSAGGFIHVSGMVGLDPAHGGLVVGGMAAEVRQILANLKGLCNELGIALEQLMLARIYCADFGQFGLINQHWEAFFQGATPPARTSVGVTALPLGALVEMEFQFAVDPSLP</sequence>
<dbReference type="InterPro" id="IPR035959">
    <property type="entry name" value="RutC-like_sf"/>
</dbReference>
<protein>
    <submittedName>
        <fullName evidence="1">Endoribonuclease L-PSP</fullName>
        <ecNumber evidence="1">3.5.4.-</ecNumber>
    </submittedName>
</protein>
<dbReference type="PANTHER" id="PTHR11803">
    <property type="entry name" value="2-IMINOBUTANOATE/2-IMINOPROPANOATE DEAMINASE RIDA"/>
    <property type="match status" value="1"/>
</dbReference>
<name>A0A379KQK0_PSEPU</name>
<dbReference type="EC" id="3.5.4.-" evidence="1"/>
<reference evidence="1 2" key="1">
    <citation type="submission" date="2018-06" db="EMBL/GenBank/DDBJ databases">
        <authorList>
            <consortium name="Pathogen Informatics"/>
            <person name="Doyle S."/>
        </authorList>
    </citation>
    <scope>NUCLEOTIDE SEQUENCE [LARGE SCALE GENOMIC DNA]</scope>
    <source>
        <strain evidence="1 2">NCTC7914</strain>
    </source>
</reference>
<organism evidence="1 2">
    <name type="scientific">Pseudomonas putida</name>
    <name type="common">Arthrobacter siderocapsulatus</name>
    <dbReference type="NCBI Taxonomy" id="303"/>
    <lineage>
        <taxon>Bacteria</taxon>
        <taxon>Pseudomonadati</taxon>
        <taxon>Pseudomonadota</taxon>
        <taxon>Gammaproteobacteria</taxon>
        <taxon>Pseudomonadales</taxon>
        <taxon>Pseudomonadaceae</taxon>
        <taxon>Pseudomonas</taxon>
    </lineage>
</organism>
<dbReference type="PANTHER" id="PTHR11803:SF39">
    <property type="entry name" value="2-IMINOBUTANOATE_2-IMINOPROPANOATE DEAMINASE"/>
    <property type="match status" value="1"/>
</dbReference>
<dbReference type="RefSeq" id="WP_115275225.1">
    <property type="nucleotide sequence ID" value="NZ_UGUY01000001.1"/>
</dbReference>
<dbReference type="Pfam" id="PF01042">
    <property type="entry name" value="Ribonuc_L-PSP"/>
    <property type="match status" value="1"/>
</dbReference>
<dbReference type="Proteomes" id="UP000254602">
    <property type="component" value="Unassembled WGS sequence"/>
</dbReference>
<evidence type="ECO:0000313" key="1">
    <source>
        <dbReference type="EMBL" id="SUD70303.1"/>
    </source>
</evidence>
<dbReference type="AlphaFoldDB" id="A0A379KQK0"/>
<accession>A0A379KQK0</accession>
<dbReference type="EMBL" id="UGUY01000001">
    <property type="protein sequence ID" value="SUD70303.1"/>
    <property type="molecule type" value="Genomic_DNA"/>
</dbReference>
<dbReference type="Gene3D" id="3.30.1330.40">
    <property type="entry name" value="RutC-like"/>
    <property type="match status" value="1"/>
</dbReference>
<dbReference type="GO" id="GO:0005829">
    <property type="term" value="C:cytosol"/>
    <property type="evidence" value="ECO:0007669"/>
    <property type="project" value="TreeGrafter"/>
</dbReference>
<dbReference type="InterPro" id="IPR006175">
    <property type="entry name" value="YjgF/YER057c/UK114"/>
</dbReference>